<evidence type="ECO:0000313" key="2">
    <source>
        <dbReference type="Proteomes" id="UP000240493"/>
    </source>
</evidence>
<protein>
    <submittedName>
        <fullName evidence="1">Uncharacterized protein</fullName>
    </submittedName>
</protein>
<accession>A0A2T3ZK75</accession>
<proteinExistence type="predicted"/>
<gene>
    <name evidence="1" type="ORF">M441DRAFT_23464</name>
</gene>
<organism evidence="1 2">
    <name type="scientific">Trichoderma asperellum (strain ATCC 204424 / CBS 433.97 / NBRC 101777)</name>
    <dbReference type="NCBI Taxonomy" id="1042311"/>
    <lineage>
        <taxon>Eukaryota</taxon>
        <taxon>Fungi</taxon>
        <taxon>Dikarya</taxon>
        <taxon>Ascomycota</taxon>
        <taxon>Pezizomycotina</taxon>
        <taxon>Sordariomycetes</taxon>
        <taxon>Hypocreomycetidae</taxon>
        <taxon>Hypocreales</taxon>
        <taxon>Hypocreaceae</taxon>
        <taxon>Trichoderma</taxon>
    </lineage>
</organism>
<name>A0A2T3ZK75_TRIA4</name>
<dbReference type="Proteomes" id="UP000240493">
    <property type="component" value="Unassembled WGS sequence"/>
</dbReference>
<dbReference type="EMBL" id="KZ679257">
    <property type="protein sequence ID" value="PTB45210.1"/>
    <property type="molecule type" value="Genomic_DNA"/>
</dbReference>
<evidence type="ECO:0000313" key="1">
    <source>
        <dbReference type="EMBL" id="PTB45210.1"/>
    </source>
</evidence>
<keyword evidence="2" id="KW-1185">Reference proteome</keyword>
<sequence length="128" mass="13963">MSPYNRRLDPGSNCAYSQSTYRLIRSGTLRNLFWIGVVPRIVARAECRRHASPPLSNSLVPPQSYEWAKRGHGRISGAACPAAWSSALDNPPAKFNPTLDVTDSYCQDLTRGSSSFSFGPTDQGGPFA</sequence>
<reference evidence="1 2" key="1">
    <citation type="submission" date="2016-07" db="EMBL/GenBank/DDBJ databases">
        <title>Multiple horizontal gene transfer events from other fungi enriched the ability of initially mycotrophic Trichoderma (Ascomycota) to feed on dead plant biomass.</title>
        <authorList>
            <consortium name="DOE Joint Genome Institute"/>
            <person name="Aerts A."/>
            <person name="Atanasova L."/>
            <person name="Chenthamara K."/>
            <person name="Zhang J."/>
            <person name="Grujic M."/>
            <person name="Henrissat B."/>
            <person name="Kuo A."/>
            <person name="Salamov A."/>
            <person name="Lipzen A."/>
            <person name="Labutti K."/>
            <person name="Barry K."/>
            <person name="Miao Y."/>
            <person name="Rahimi M.J."/>
            <person name="Shen Q."/>
            <person name="Grigoriev I.V."/>
            <person name="Kubicek C.P."/>
            <person name="Druzhinina I.S."/>
        </authorList>
    </citation>
    <scope>NUCLEOTIDE SEQUENCE [LARGE SCALE GENOMIC DNA]</scope>
    <source>
        <strain evidence="1 2">CBS 433.97</strain>
    </source>
</reference>
<dbReference type="AlphaFoldDB" id="A0A2T3ZK75"/>